<dbReference type="Pfam" id="PF13430">
    <property type="entry name" value="DUF4112"/>
    <property type="match status" value="1"/>
</dbReference>
<proteinExistence type="predicted"/>
<keyword evidence="2" id="KW-1185">Reference proteome</keyword>
<evidence type="ECO:0000313" key="2">
    <source>
        <dbReference type="Proteomes" id="UP000216991"/>
    </source>
</evidence>
<accession>A0A255YEL7</accession>
<dbReference type="RefSeq" id="WP_094474008.1">
    <property type="nucleotide sequence ID" value="NZ_NOXT01000113.1"/>
</dbReference>
<reference evidence="1 2" key="1">
    <citation type="submission" date="2017-07" db="EMBL/GenBank/DDBJ databases">
        <title>Sandarakinorhabdus cyanobacteriorum sp. nov., a novel bacterium isolated from cyanobacterial aggregates in a eutrophic lake.</title>
        <authorList>
            <person name="Cai H."/>
        </authorList>
    </citation>
    <scope>NUCLEOTIDE SEQUENCE [LARGE SCALE GENOMIC DNA]</scope>
    <source>
        <strain evidence="1 2">TH057</strain>
    </source>
</reference>
<sequence length="120" mass="13007">MTLAIPLPRTDAAAARARIERLEFLLEGAIRIPGLSRRIGLDALIGLVPGVGDATTALMGLYLVWEARNLGASRWLQLRMLANVGLDTAIGSVPLAGDVFDLFFRSNSRNLKLLRRISAP</sequence>
<dbReference type="PANTHER" id="PTHR35519:SF2">
    <property type="entry name" value="PH DOMAIN PROTEIN"/>
    <property type="match status" value="1"/>
</dbReference>
<comment type="caution">
    <text evidence="1">The sequence shown here is derived from an EMBL/GenBank/DDBJ whole genome shotgun (WGS) entry which is preliminary data.</text>
</comment>
<gene>
    <name evidence="1" type="ORF">CHU93_10575</name>
</gene>
<dbReference type="AlphaFoldDB" id="A0A255YEL7"/>
<name>A0A255YEL7_9SPHN</name>
<dbReference type="EMBL" id="NOXT01000113">
    <property type="protein sequence ID" value="OYQ27697.1"/>
    <property type="molecule type" value="Genomic_DNA"/>
</dbReference>
<protein>
    <recommendedName>
        <fullName evidence="3">DUF4112 domain-containing protein</fullName>
    </recommendedName>
</protein>
<evidence type="ECO:0008006" key="3">
    <source>
        <dbReference type="Google" id="ProtNLM"/>
    </source>
</evidence>
<dbReference type="Proteomes" id="UP000216991">
    <property type="component" value="Unassembled WGS sequence"/>
</dbReference>
<dbReference type="OrthoDB" id="513552at2"/>
<evidence type="ECO:0000313" key="1">
    <source>
        <dbReference type="EMBL" id="OYQ27697.1"/>
    </source>
</evidence>
<dbReference type="InterPro" id="IPR025187">
    <property type="entry name" value="DUF4112"/>
</dbReference>
<organism evidence="1 2">
    <name type="scientific">Sandarakinorhabdus cyanobacteriorum</name>
    <dbReference type="NCBI Taxonomy" id="1981098"/>
    <lineage>
        <taxon>Bacteria</taxon>
        <taxon>Pseudomonadati</taxon>
        <taxon>Pseudomonadota</taxon>
        <taxon>Alphaproteobacteria</taxon>
        <taxon>Sphingomonadales</taxon>
        <taxon>Sphingosinicellaceae</taxon>
        <taxon>Sandarakinorhabdus</taxon>
    </lineage>
</organism>
<dbReference type="PANTHER" id="PTHR35519">
    <property type="entry name" value="MEMBRANE PROTEINS"/>
    <property type="match status" value="1"/>
</dbReference>